<evidence type="ECO:0000256" key="7">
    <source>
        <dbReference type="SAM" id="MobiDB-lite"/>
    </source>
</evidence>
<keyword evidence="5" id="KW-0863">Zinc-finger</keyword>
<evidence type="ECO:0000256" key="6">
    <source>
        <dbReference type="RuleBase" id="RU000477"/>
    </source>
</evidence>
<organism evidence="10 11">
    <name type="scientific">Papaver somniferum</name>
    <name type="common">Opium poppy</name>
    <dbReference type="NCBI Taxonomy" id="3469"/>
    <lineage>
        <taxon>Eukaryota</taxon>
        <taxon>Viridiplantae</taxon>
        <taxon>Streptophyta</taxon>
        <taxon>Embryophyta</taxon>
        <taxon>Tracheophyta</taxon>
        <taxon>Spermatophyta</taxon>
        <taxon>Magnoliopsida</taxon>
        <taxon>Ranunculales</taxon>
        <taxon>Papaveraceae</taxon>
        <taxon>Papaveroideae</taxon>
        <taxon>Papaver</taxon>
    </lineage>
</organism>
<dbReference type="InterPro" id="IPR001878">
    <property type="entry name" value="Znf_CCHC"/>
</dbReference>
<evidence type="ECO:0000256" key="5">
    <source>
        <dbReference type="PROSITE-ProRule" id="PRU00047"/>
    </source>
</evidence>
<feature type="region of interest" description="Disordered" evidence="7">
    <location>
        <begin position="202"/>
        <end position="261"/>
    </location>
</feature>
<dbReference type="GO" id="GO:0008270">
    <property type="term" value="F:zinc ion binding"/>
    <property type="evidence" value="ECO:0007669"/>
    <property type="project" value="UniProtKB-KW"/>
</dbReference>
<dbReference type="Gene3D" id="1.20.1080.10">
    <property type="entry name" value="Glycerol uptake facilitator protein"/>
    <property type="match status" value="1"/>
</dbReference>
<gene>
    <name evidence="10" type="ORF">C5167_002269</name>
</gene>
<feature type="region of interest" description="Disordered" evidence="7">
    <location>
        <begin position="1"/>
        <end position="32"/>
    </location>
</feature>
<dbReference type="PANTHER" id="PTHR45687">
    <property type="entry name" value="AQUAPORIN OR AQUAGLYCEROPORIN RELATED"/>
    <property type="match status" value="1"/>
</dbReference>
<proteinExistence type="inferred from homology"/>
<evidence type="ECO:0000256" key="2">
    <source>
        <dbReference type="ARBA" id="ARBA00022692"/>
    </source>
</evidence>
<feature type="compositionally biased region" description="Basic residues" evidence="7">
    <location>
        <begin position="1"/>
        <end position="11"/>
    </location>
</feature>
<evidence type="ECO:0000313" key="11">
    <source>
        <dbReference type="Proteomes" id="UP000316621"/>
    </source>
</evidence>
<feature type="compositionally biased region" description="Basic and acidic residues" evidence="7">
    <location>
        <begin position="244"/>
        <end position="256"/>
    </location>
</feature>
<keyword evidence="3 8" id="KW-1133">Transmembrane helix</keyword>
<dbReference type="InterPro" id="IPR000425">
    <property type="entry name" value="MIP"/>
</dbReference>
<dbReference type="OMA" id="KASECAK"/>
<comment type="similarity">
    <text evidence="6">Belongs to the MIP/aquaporin (TC 1.A.8) family.</text>
</comment>
<feature type="compositionally biased region" description="Low complexity" evidence="7">
    <location>
        <begin position="212"/>
        <end position="233"/>
    </location>
</feature>
<dbReference type="Pfam" id="PF03732">
    <property type="entry name" value="Retrotrans_gag"/>
    <property type="match status" value="1"/>
</dbReference>
<dbReference type="GO" id="GO:0016020">
    <property type="term" value="C:membrane"/>
    <property type="evidence" value="ECO:0007669"/>
    <property type="project" value="UniProtKB-SubCell"/>
</dbReference>
<feature type="transmembrane region" description="Helical" evidence="8">
    <location>
        <begin position="343"/>
        <end position="363"/>
    </location>
</feature>
<dbReference type="InterPro" id="IPR005162">
    <property type="entry name" value="Retrotrans_gag_dom"/>
</dbReference>
<dbReference type="GO" id="GO:0003676">
    <property type="term" value="F:nucleic acid binding"/>
    <property type="evidence" value="ECO:0007669"/>
    <property type="project" value="InterPro"/>
</dbReference>
<dbReference type="InterPro" id="IPR034294">
    <property type="entry name" value="Aquaporin_transptr"/>
</dbReference>
<keyword evidence="4 8" id="KW-0472">Membrane</keyword>
<feature type="compositionally biased region" description="Basic and acidic residues" evidence="7">
    <location>
        <begin position="202"/>
        <end position="211"/>
    </location>
</feature>
<dbReference type="PRINTS" id="PR00783">
    <property type="entry name" value="MINTRINSICP"/>
</dbReference>
<dbReference type="GO" id="GO:0015267">
    <property type="term" value="F:channel activity"/>
    <property type="evidence" value="ECO:0007669"/>
    <property type="project" value="InterPro"/>
</dbReference>
<sequence length="500" mass="56293">MSRRGTRRRTGTGRGSTGNGGTIDGDEPQLGNHTVNVNMAQLTQLIAQVVATAMNQNTGQVNNHQNQGPPAETEEDRMRLVKIFRATGPSCTEVFKQRLDTFQLIGDAHTWWTSASRGLDHATMKRTDFILMFDDKYFPQSVRNAKEREFLSFQQDNLSVMEYEIEYSRLSMFAPHLVDTEEKNRQLEQDFLAHKRDEEYLKKESKVDRASKASSSHHGSGKNQQTQNVTQQGGQLGKKRKGHWNQENRGQKDGGNKRAVLSTEGGDVGAKTINFYGFCYNCRERGHKASECAKQKVQTTDRREQPNTGVANPVYGWRLSISVALVIVVGPSLIGGELLLLEILAPLPIWFAVFMVHLATIPITETGINPAGSFGAVVVYNKEKAWEDMVVVQGIFWFGPFVGAAFAAIYHQFVLRGGAAIAYGERCEQLEFQKKVSQHYEMLHHAWKLKMPKHKLFLLHPKLQPKWLAIGEDAQKNLNRHLKKKCSCLVLKKAAEGDQR</sequence>
<evidence type="ECO:0000256" key="3">
    <source>
        <dbReference type="ARBA" id="ARBA00022989"/>
    </source>
</evidence>
<comment type="subcellular location">
    <subcellularLocation>
        <location evidence="1">Membrane</location>
        <topology evidence="1">Multi-pass membrane protein</topology>
    </subcellularLocation>
</comment>
<keyword evidence="6" id="KW-0813">Transport</keyword>
<protein>
    <recommendedName>
        <fullName evidence="9">CCHC-type domain-containing protein</fullName>
    </recommendedName>
</protein>
<reference evidence="10 11" key="1">
    <citation type="journal article" date="2018" name="Science">
        <title>The opium poppy genome and morphinan production.</title>
        <authorList>
            <person name="Guo L."/>
            <person name="Winzer T."/>
            <person name="Yang X."/>
            <person name="Li Y."/>
            <person name="Ning Z."/>
            <person name="He Z."/>
            <person name="Teodor R."/>
            <person name="Lu Y."/>
            <person name="Bowser T.A."/>
            <person name="Graham I.A."/>
            <person name="Ye K."/>
        </authorList>
    </citation>
    <scope>NUCLEOTIDE SEQUENCE [LARGE SCALE GENOMIC DNA]</scope>
    <source>
        <strain evidence="11">cv. HN1</strain>
        <tissue evidence="10">Leaves</tissue>
    </source>
</reference>
<dbReference type="Gramene" id="RZC78037">
    <property type="protein sequence ID" value="RZC78037"/>
    <property type="gene ID" value="C5167_002269"/>
</dbReference>
<dbReference type="AlphaFoldDB" id="A0A4Y7KZ36"/>
<dbReference type="SUPFAM" id="SSF81338">
    <property type="entry name" value="Aquaporin-like"/>
    <property type="match status" value="1"/>
</dbReference>
<accession>A0A4Y7KZ36</accession>
<evidence type="ECO:0000313" key="10">
    <source>
        <dbReference type="EMBL" id="RZC78037.1"/>
    </source>
</evidence>
<keyword evidence="5" id="KW-0479">Metal-binding</keyword>
<evidence type="ECO:0000256" key="1">
    <source>
        <dbReference type="ARBA" id="ARBA00004141"/>
    </source>
</evidence>
<keyword evidence="11" id="KW-1185">Reference proteome</keyword>
<evidence type="ECO:0000256" key="8">
    <source>
        <dbReference type="SAM" id="Phobius"/>
    </source>
</evidence>
<dbReference type="PROSITE" id="PS50158">
    <property type="entry name" value="ZF_CCHC"/>
    <property type="match status" value="1"/>
</dbReference>
<evidence type="ECO:0000256" key="4">
    <source>
        <dbReference type="ARBA" id="ARBA00023136"/>
    </source>
</evidence>
<dbReference type="STRING" id="3469.A0A4Y7KZ36"/>
<evidence type="ECO:0000259" key="9">
    <source>
        <dbReference type="PROSITE" id="PS50158"/>
    </source>
</evidence>
<keyword evidence="2 6" id="KW-0812">Transmembrane</keyword>
<feature type="transmembrane region" description="Helical" evidence="8">
    <location>
        <begin position="315"/>
        <end position="336"/>
    </location>
</feature>
<dbReference type="Pfam" id="PF00230">
    <property type="entry name" value="MIP"/>
    <property type="match status" value="1"/>
</dbReference>
<dbReference type="Proteomes" id="UP000316621">
    <property type="component" value="Chromosome 9"/>
</dbReference>
<feature type="domain" description="CCHC-type" evidence="9">
    <location>
        <begin position="279"/>
        <end position="292"/>
    </location>
</feature>
<dbReference type="EMBL" id="CM010723">
    <property type="protein sequence ID" value="RZC78037.1"/>
    <property type="molecule type" value="Genomic_DNA"/>
</dbReference>
<feature type="transmembrane region" description="Helical" evidence="8">
    <location>
        <begin position="390"/>
        <end position="410"/>
    </location>
</feature>
<feature type="compositionally biased region" description="Gly residues" evidence="7">
    <location>
        <begin position="12"/>
        <end position="23"/>
    </location>
</feature>
<keyword evidence="5" id="KW-0862">Zinc</keyword>
<dbReference type="InterPro" id="IPR023271">
    <property type="entry name" value="Aquaporin-like"/>
</dbReference>
<name>A0A4Y7KZ36_PAPSO</name>